<dbReference type="InterPro" id="IPR020846">
    <property type="entry name" value="MFS_dom"/>
</dbReference>
<organism evidence="8 10">
    <name type="scientific">Chryseobacterium gallinarum</name>
    <dbReference type="NCBI Taxonomy" id="1324352"/>
    <lineage>
        <taxon>Bacteria</taxon>
        <taxon>Pseudomonadati</taxon>
        <taxon>Bacteroidota</taxon>
        <taxon>Flavobacteriia</taxon>
        <taxon>Flavobacteriales</taxon>
        <taxon>Weeksellaceae</taxon>
        <taxon>Chryseobacterium group</taxon>
        <taxon>Chryseobacterium</taxon>
    </lineage>
</organism>
<feature type="transmembrane region" description="Helical" evidence="6">
    <location>
        <begin position="464"/>
        <end position="485"/>
    </location>
</feature>
<feature type="transmembrane region" description="Helical" evidence="6">
    <location>
        <begin position="117"/>
        <end position="135"/>
    </location>
</feature>
<feature type="transmembrane region" description="Helical" evidence="6">
    <location>
        <begin position="306"/>
        <end position="328"/>
    </location>
</feature>
<feature type="transmembrane region" description="Helical" evidence="6">
    <location>
        <begin position="183"/>
        <end position="205"/>
    </location>
</feature>
<evidence type="ECO:0000313" key="9">
    <source>
        <dbReference type="EMBL" id="QIY89824.1"/>
    </source>
</evidence>
<dbReference type="Pfam" id="PF11700">
    <property type="entry name" value="ATG22"/>
    <property type="match status" value="1"/>
</dbReference>
<evidence type="ECO:0000313" key="10">
    <source>
        <dbReference type="Proteomes" id="UP000035213"/>
    </source>
</evidence>
<dbReference type="PATRIC" id="fig|1324352.5.peg.3890"/>
<dbReference type="AlphaFoldDB" id="A0A0G3M621"/>
<dbReference type="GO" id="GO:0022857">
    <property type="term" value="F:transmembrane transporter activity"/>
    <property type="evidence" value="ECO:0007669"/>
    <property type="project" value="InterPro"/>
</dbReference>
<keyword evidence="5 6" id="KW-0472">Membrane</keyword>
<feature type="transmembrane region" description="Helical" evidence="6">
    <location>
        <begin position="211"/>
        <end position="229"/>
    </location>
</feature>
<feature type="transmembrane region" description="Helical" evidence="6">
    <location>
        <begin position="141"/>
        <end position="162"/>
    </location>
</feature>
<feature type="transmembrane region" description="Helical" evidence="6">
    <location>
        <begin position="399"/>
        <end position="417"/>
    </location>
</feature>
<keyword evidence="3 6" id="KW-0812">Transmembrane</keyword>
<feature type="transmembrane region" description="Helical" evidence="6">
    <location>
        <begin position="21"/>
        <end position="45"/>
    </location>
</feature>
<dbReference type="GO" id="GO:0012505">
    <property type="term" value="C:endomembrane system"/>
    <property type="evidence" value="ECO:0007669"/>
    <property type="project" value="UniProtKB-SubCell"/>
</dbReference>
<gene>
    <name evidence="9" type="ORF">FOB44_03760</name>
    <name evidence="8" type="ORF">OK18_18530</name>
</gene>
<keyword evidence="4 6" id="KW-1133">Transmembrane helix</keyword>
<evidence type="ECO:0000256" key="2">
    <source>
        <dbReference type="ARBA" id="ARBA00022448"/>
    </source>
</evidence>
<dbReference type="Proteomes" id="UP000035213">
    <property type="component" value="Chromosome"/>
</dbReference>
<dbReference type="InterPro" id="IPR036259">
    <property type="entry name" value="MFS_trans_sf"/>
</dbReference>
<reference evidence="9 11" key="2">
    <citation type="submission" date="2019-09" db="EMBL/GenBank/DDBJ databases">
        <title>FDA dAtabase for Regulatory Grade micrObial Sequences (FDA-ARGOS): Supporting development and validation of Infectious Disease Dx tests.</title>
        <authorList>
            <person name="Sciortino C."/>
            <person name="Tallon L."/>
            <person name="Sadzewicz L."/>
            <person name="Vavikolanu K."/>
            <person name="Mehta A."/>
            <person name="Aluvathingal J."/>
            <person name="Nadendla S."/>
            <person name="Nandy P."/>
            <person name="Geyer C."/>
            <person name="Yan Y."/>
            <person name="Sichtig H."/>
        </authorList>
    </citation>
    <scope>NUCLEOTIDE SEQUENCE [LARGE SCALE GENOMIC DNA]</scope>
    <source>
        <strain evidence="9 11">FDAARGOS_636</strain>
    </source>
</reference>
<evidence type="ECO:0000256" key="5">
    <source>
        <dbReference type="ARBA" id="ARBA00023136"/>
    </source>
</evidence>
<dbReference type="EMBL" id="CP050995">
    <property type="protein sequence ID" value="QIY89824.1"/>
    <property type="molecule type" value="Genomic_DNA"/>
</dbReference>
<evidence type="ECO:0000313" key="8">
    <source>
        <dbReference type="EMBL" id="AKK74334.1"/>
    </source>
</evidence>
<dbReference type="EMBL" id="CP009928">
    <property type="protein sequence ID" value="AKK74334.1"/>
    <property type="molecule type" value="Genomic_DNA"/>
</dbReference>
<evidence type="ECO:0000256" key="1">
    <source>
        <dbReference type="ARBA" id="ARBA00004127"/>
    </source>
</evidence>
<dbReference type="KEGG" id="cgn:OK18_18530"/>
<reference evidence="8 10" key="1">
    <citation type="submission" date="2014-11" db="EMBL/GenBank/DDBJ databases">
        <authorList>
            <person name="Park G.-S."/>
            <person name="Hong S.-J."/>
            <person name="Jung B.K."/>
            <person name="Khan A.R."/>
            <person name="Kwak Y."/>
            <person name="Shin J.-H."/>
        </authorList>
    </citation>
    <scope>NUCLEOTIDE SEQUENCE [LARGE SCALE GENOMIC DNA]</scope>
    <source>
        <strain evidence="8 10">DSM 27622</strain>
    </source>
</reference>
<keyword evidence="2" id="KW-0813">Transport</keyword>
<dbReference type="SUPFAM" id="SSF103473">
    <property type="entry name" value="MFS general substrate transporter"/>
    <property type="match status" value="1"/>
</dbReference>
<feature type="transmembrane region" description="Helical" evidence="6">
    <location>
        <begin position="85"/>
        <end position="105"/>
    </location>
</feature>
<feature type="transmembrane region" description="Helical" evidence="6">
    <location>
        <begin position="438"/>
        <end position="458"/>
    </location>
</feature>
<dbReference type="OrthoDB" id="9768783at2"/>
<name>A0A0G3M621_CHRGL</name>
<keyword evidence="11" id="KW-1185">Reference proteome</keyword>
<feature type="domain" description="Major facilitator superfamily (MFS) profile" evidence="7">
    <location>
        <begin position="303"/>
        <end position="496"/>
    </location>
</feature>
<feature type="transmembrane region" description="Helical" evidence="6">
    <location>
        <begin position="370"/>
        <end position="387"/>
    </location>
</feature>
<dbReference type="PANTHER" id="PTHR23519">
    <property type="entry name" value="AUTOPHAGY-RELATED PROTEIN 22"/>
    <property type="match status" value="1"/>
</dbReference>
<dbReference type="InterPro" id="IPR024671">
    <property type="entry name" value="Atg22-like"/>
</dbReference>
<evidence type="ECO:0000313" key="11">
    <source>
        <dbReference type="Proteomes" id="UP000501570"/>
    </source>
</evidence>
<dbReference type="RefSeq" id="WP_050020855.1">
    <property type="nucleotide sequence ID" value="NZ_CP009928.1"/>
</dbReference>
<feature type="transmembrane region" description="Helical" evidence="6">
    <location>
        <begin position="340"/>
        <end position="358"/>
    </location>
</feature>
<dbReference type="PANTHER" id="PTHR23519:SF1">
    <property type="entry name" value="AUTOPHAGY-RELATED PROTEIN 22"/>
    <property type="match status" value="1"/>
</dbReference>
<dbReference type="Gene3D" id="1.20.1250.20">
    <property type="entry name" value="MFS general substrate transporter like domains"/>
    <property type="match status" value="2"/>
</dbReference>
<sequence length="496" mass="56499">MSETENRQPKNIKNNPKIMKAWAVYDWANSVYSLVITSTIFPIYYSILTTAYEKKEYVAETKTWIDVPVRHMIRIFGEEYQPDAVYGYSLTISFFIVVLLSPFLSSLADTIGNKKSFLQFFCYLGATSCMGLAMFTGMHNVFLGLLFSITASVGFWGSLVFYNSFLPDIATPDKQDALSAKGYVYGYIGSVVLVVICLVLIQVFAKGAAQQLLFTRISFLLTGAWWFGFSQYTFKHLPQFGNVKDKLPKDLVLLNYKNIFKKHEEQGGFFEVLKDNMSFYLDIAKESFHELFKVGNLLFRDRNLKFFLSSFFFYSVGMQTIFLMATLFGKSEINLAQDKLIGTLLVIQIEAIIGAVIFSRLSKRIGNRNVISIAIVLWIIACLWAYFLNKENPTVEYQFYGVAAVVGLVMGGLQAMSRSTYSKLLPEDSMENTTYFSFYDVLEKIAIIIGTFIFATLIEHFNNMRIAALSMTVFFGAGLILIRFLKVKMRKDRETL</sequence>
<dbReference type="STRING" id="1324352.OK18_18530"/>
<accession>A0A0G3M621</accession>
<protein>
    <submittedName>
        <fullName evidence="8 9">MFS transporter</fullName>
    </submittedName>
</protein>
<evidence type="ECO:0000256" key="6">
    <source>
        <dbReference type="SAM" id="Phobius"/>
    </source>
</evidence>
<dbReference type="Proteomes" id="UP000501570">
    <property type="component" value="Chromosome"/>
</dbReference>
<proteinExistence type="predicted"/>
<evidence type="ECO:0000256" key="3">
    <source>
        <dbReference type="ARBA" id="ARBA00022692"/>
    </source>
</evidence>
<evidence type="ECO:0000259" key="7">
    <source>
        <dbReference type="PROSITE" id="PS50850"/>
    </source>
</evidence>
<evidence type="ECO:0000256" key="4">
    <source>
        <dbReference type="ARBA" id="ARBA00022989"/>
    </source>
</evidence>
<comment type="subcellular location">
    <subcellularLocation>
        <location evidence="1">Endomembrane system</location>
        <topology evidence="1">Multi-pass membrane protein</topology>
    </subcellularLocation>
</comment>
<dbReference type="PROSITE" id="PS50850">
    <property type="entry name" value="MFS"/>
    <property type="match status" value="1"/>
</dbReference>
<dbReference type="InterPro" id="IPR050495">
    <property type="entry name" value="ATG22/LtaA_families"/>
</dbReference>